<dbReference type="InterPro" id="IPR029069">
    <property type="entry name" value="HotDog_dom_sf"/>
</dbReference>
<protein>
    <submittedName>
        <fullName evidence="3">Acyl-CoA thioesterase</fullName>
    </submittedName>
</protein>
<dbReference type="CDD" id="cd00586">
    <property type="entry name" value="4HBT"/>
    <property type="match status" value="1"/>
</dbReference>
<dbReference type="PANTHER" id="PTHR31793">
    <property type="entry name" value="4-HYDROXYBENZOYL-COA THIOESTERASE FAMILY MEMBER"/>
    <property type="match status" value="1"/>
</dbReference>
<evidence type="ECO:0000256" key="2">
    <source>
        <dbReference type="ARBA" id="ARBA00022801"/>
    </source>
</evidence>
<reference evidence="3 4" key="1">
    <citation type="journal article" date="2019" name="Nat. Microbiol.">
        <title>Mediterranean grassland soil C-N compound turnover is dependent on rainfall and depth, and is mediated by genomically divergent microorganisms.</title>
        <authorList>
            <person name="Diamond S."/>
            <person name="Andeer P.F."/>
            <person name="Li Z."/>
            <person name="Crits-Christoph A."/>
            <person name="Burstein D."/>
            <person name="Anantharaman K."/>
            <person name="Lane K.R."/>
            <person name="Thomas B.C."/>
            <person name="Pan C."/>
            <person name="Northen T.R."/>
            <person name="Banfield J.F."/>
        </authorList>
    </citation>
    <scope>NUCLEOTIDE SEQUENCE [LARGE SCALE GENOMIC DNA]</scope>
    <source>
        <strain evidence="3">WS_8</strain>
    </source>
</reference>
<sequence length="167" mass="19057">MVPLPAGVLPPVQRVLGEKAVRNAFTVTLDIEPRFRDTDAFGHVNNAVYVTYLEVGRQVYWARLIEGSDYRDVPFILAHVTIDFRSEALLSEVLEQGLSCAWIGDKSFAFDYRIRDKRSGRVVVEATTIQVCYDYAAKRSIRMPEDLRRRLEAFEGRSLDRASRAKS</sequence>
<evidence type="ECO:0000313" key="4">
    <source>
        <dbReference type="Proteomes" id="UP000316609"/>
    </source>
</evidence>
<dbReference type="EMBL" id="VBOY01000039">
    <property type="protein sequence ID" value="TMQ67465.1"/>
    <property type="molecule type" value="Genomic_DNA"/>
</dbReference>
<dbReference type="InterPro" id="IPR050563">
    <property type="entry name" value="4-hydroxybenzoyl-CoA_TE"/>
</dbReference>
<proteinExistence type="inferred from homology"/>
<evidence type="ECO:0000256" key="1">
    <source>
        <dbReference type="ARBA" id="ARBA00005953"/>
    </source>
</evidence>
<name>A0A538TV21_UNCEI</name>
<evidence type="ECO:0000313" key="3">
    <source>
        <dbReference type="EMBL" id="TMQ67465.1"/>
    </source>
</evidence>
<dbReference type="PANTHER" id="PTHR31793:SF27">
    <property type="entry name" value="NOVEL THIOESTERASE SUPERFAMILY DOMAIN AND SAPOSIN A-TYPE DOMAIN CONTAINING PROTEIN (0610012H03RIK)"/>
    <property type="match status" value="1"/>
</dbReference>
<comment type="similarity">
    <text evidence="1">Belongs to the 4-hydroxybenzoyl-CoA thioesterase family.</text>
</comment>
<dbReference type="Proteomes" id="UP000316609">
    <property type="component" value="Unassembled WGS sequence"/>
</dbReference>
<accession>A0A538TV21</accession>
<dbReference type="Gene3D" id="3.10.129.10">
    <property type="entry name" value="Hotdog Thioesterase"/>
    <property type="match status" value="1"/>
</dbReference>
<dbReference type="SUPFAM" id="SSF54637">
    <property type="entry name" value="Thioesterase/thiol ester dehydrase-isomerase"/>
    <property type="match status" value="1"/>
</dbReference>
<dbReference type="GO" id="GO:0047617">
    <property type="term" value="F:fatty acyl-CoA hydrolase activity"/>
    <property type="evidence" value="ECO:0007669"/>
    <property type="project" value="TreeGrafter"/>
</dbReference>
<organism evidence="3 4">
    <name type="scientific">Eiseniibacteriota bacterium</name>
    <dbReference type="NCBI Taxonomy" id="2212470"/>
    <lineage>
        <taxon>Bacteria</taxon>
        <taxon>Candidatus Eiseniibacteriota</taxon>
    </lineage>
</organism>
<comment type="caution">
    <text evidence="3">The sequence shown here is derived from an EMBL/GenBank/DDBJ whole genome shotgun (WGS) entry which is preliminary data.</text>
</comment>
<gene>
    <name evidence="3" type="ORF">E6K78_04830</name>
</gene>
<keyword evidence="2" id="KW-0378">Hydrolase</keyword>
<dbReference type="AlphaFoldDB" id="A0A538TV21"/>
<dbReference type="Pfam" id="PF13279">
    <property type="entry name" value="4HBT_2"/>
    <property type="match status" value="1"/>
</dbReference>